<dbReference type="VEuPathDB" id="FungiDB:KRP22_10130"/>
<evidence type="ECO:0000313" key="2">
    <source>
        <dbReference type="Proteomes" id="UP000005238"/>
    </source>
</evidence>
<name>H3GI04_PHYRM</name>
<reference evidence="2" key="1">
    <citation type="journal article" date="2006" name="Science">
        <title>Phytophthora genome sequences uncover evolutionary origins and mechanisms of pathogenesis.</title>
        <authorList>
            <person name="Tyler B.M."/>
            <person name="Tripathy S."/>
            <person name="Zhang X."/>
            <person name="Dehal P."/>
            <person name="Jiang R.H."/>
            <person name="Aerts A."/>
            <person name="Arredondo F.D."/>
            <person name="Baxter L."/>
            <person name="Bensasson D."/>
            <person name="Beynon J.L."/>
            <person name="Chapman J."/>
            <person name="Damasceno C.M."/>
            <person name="Dorrance A.E."/>
            <person name="Dou D."/>
            <person name="Dickerman A.W."/>
            <person name="Dubchak I.L."/>
            <person name="Garbelotto M."/>
            <person name="Gijzen M."/>
            <person name="Gordon S.G."/>
            <person name="Govers F."/>
            <person name="Grunwald N.J."/>
            <person name="Huang W."/>
            <person name="Ivors K.L."/>
            <person name="Jones R.W."/>
            <person name="Kamoun S."/>
            <person name="Krampis K."/>
            <person name="Lamour K.H."/>
            <person name="Lee M.K."/>
            <person name="McDonald W.H."/>
            <person name="Medina M."/>
            <person name="Meijer H.J."/>
            <person name="Nordberg E.K."/>
            <person name="Maclean D.J."/>
            <person name="Ospina-Giraldo M.D."/>
            <person name="Morris P.F."/>
            <person name="Phuntumart V."/>
            <person name="Putnam N.H."/>
            <person name="Rash S."/>
            <person name="Rose J.K."/>
            <person name="Sakihama Y."/>
            <person name="Salamov A.A."/>
            <person name="Savidor A."/>
            <person name="Scheuring C.F."/>
            <person name="Smith B.M."/>
            <person name="Sobral B.W."/>
            <person name="Terry A."/>
            <person name="Torto-Alalibo T.A."/>
            <person name="Win J."/>
            <person name="Xu Z."/>
            <person name="Zhang H."/>
            <person name="Grigoriev I.V."/>
            <person name="Rokhsar D.S."/>
            <person name="Boore J.L."/>
        </authorList>
    </citation>
    <scope>NUCLEOTIDE SEQUENCE [LARGE SCALE GENOMIC DNA]</scope>
    <source>
        <strain evidence="2">Pr102</strain>
    </source>
</reference>
<dbReference type="HOGENOM" id="CLU_155558_0_0_1"/>
<sequence>MTNTVDPRAFEIAIELTNQLSIDGSFVDECDDEMIGDYEQNDVGCASLDCEGVLEFREAIPDMPVESAVVTDTTAVAYQRGLSRSGSWWSLVERMVDVSPNDLMLLGW</sequence>
<dbReference type="VEuPathDB" id="FungiDB:KRP23_6752"/>
<dbReference type="AlphaFoldDB" id="H3GI04"/>
<keyword evidence="2" id="KW-1185">Reference proteome</keyword>
<dbReference type="Proteomes" id="UP000005238">
    <property type="component" value="Unassembled WGS sequence"/>
</dbReference>
<protein>
    <submittedName>
        <fullName evidence="1">Uncharacterized protein</fullName>
    </submittedName>
</protein>
<proteinExistence type="predicted"/>
<dbReference type="GeneID" id="94227784"/>
<dbReference type="InParanoid" id="H3GI04"/>
<dbReference type="EMBL" id="DS566010">
    <property type="status" value="NOT_ANNOTATED_CDS"/>
    <property type="molecule type" value="Genomic_DNA"/>
</dbReference>
<dbReference type="OrthoDB" id="104218at2759"/>
<dbReference type="OMA" id="DLLEMNW"/>
<reference evidence="1" key="2">
    <citation type="submission" date="2015-06" db="UniProtKB">
        <authorList>
            <consortium name="EnsemblProtists"/>
        </authorList>
    </citation>
    <scope>IDENTIFICATION</scope>
    <source>
        <strain evidence="1">Pr102</strain>
    </source>
</reference>
<dbReference type="RefSeq" id="XP_067746286.1">
    <property type="nucleotide sequence ID" value="XM_067891982.1"/>
</dbReference>
<dbReference type="eggNOG" id="ENOG502RH37">
    <property type="taxonomic scope" value="Eukaryota"/>
</dbReference>
<accession>H3GI04</accession>
<dbReference type="EnsemblProtists" id="Phyra75628">
    <property type="protein sequence ID" value="Phyra75628"/>
    <property type="gene ID" value="Phyra75628"/>
</dbReference>
<organism evidence="1 2">
    <name type="scientific">Phytophthora ramorum</name>
    <name type="common">Sudden oak death agent</name>
    <dbReference type="NCBI Taxonomy" id="164328"/>
    <lineage>
        <taxon>Eukaryota</taxon>
        <taxon>Sar</taxon>
        <taxon>Stramenopiles</taxon>
        <taxon>Oomycota</taxon>
        <taxon>Peronosporomycetes</taxon>
        <taxon>Peronosporales</taxon>
        <taxon>Peronosporaceae</taxon>
        <taxon>Phytophthora</taxon>
    </lineage>
</organism>
<evidence type="ECO:0000313" key="1">
    <source>
        <dbReference type="EnsemblProtists" id="Phyra75628"/>
    </source>
</evidence>